<name>A0A381UJB3_9ZZZZ</name>
<dbReference type="AlphaFoldDB" id="A0A381UJB3"/>
<evidence type="ECO:0000313" key="1">
    <source>
        <dbReference type="EMBL" id="SVA28276.1"/>
    </source>
</evidence>
<proteinExistence type="predicted"/>
<gene>
    <name evidence="1" type="ORF">METZ01_LOCUS81130</name>
</gene>
<sequence length="63" mass="7099">MPVNIVWEDGDATISILCDGCDKEYEILSRDTTGLEMCSFCGHYLEVDSETGETNETEEDSWD</sequence>
<dbReference type="EMBL" id="UINC01006562">
    <property type="protein sequence ID" value="SVA28276.1"/>
    <property type="molecule type" value="Genomic_DNA"/>
</dbReference>
<accession>A0A381UJB3</accession>
<reference evidence="1" key="1">
    <citation type="submission" date="2018-05" db="EMBL/GenBank/DDBJ databases">
        <authorList>
            <person name="Lanie J.A."/>
            <person name="Ng W.-L."/>
            <person name="Kazmierczak K.M."/>
            <person name="Andrzejewski T.M."/>
            <person name="Davidsen T.M."/>
            <person name="Wayne K.J."/>
            <person name="Tettelin H."/>
            <person name="Glass J.I."/>
            <person name="Rusch D."/>
            <person name="Podicherti R."/>
            <person name="Tsui H.-C.T."/>
            <person name="Winkler M.E."/>
        </authorList>
    </citation>
    <scope>NUCLEOTIDE SEQUENCE</scope>
</reference>
<protein>
    <submittedName>
        <fullName evidence="1">Uncharacterized protein</fullName>
    </submittedName>
</protein>
<organism evidence="1">
    <name type="scientific">marine metagenome</name>
    <dbReference type="NCBI Taxonomy" id="408172"/>
    <lineage>
        <taxon>unclassified sequences</taxon>
        <taxon>metagenomes</taxon>
        <taxon>ecological metagenomes</taxon>
    </lineage>
</organism>